<organism evidence="2 3">
    <name type="scientific">Fusarium oxysporum f. sp. rapae</name>
    <dbReference type="NCBI Taxonomy" id="485398"/>
    <lineage>
        <taxon>Eukaryota</taxon>
        <taxon>Fungi</taxon>
        <taxon>Dikarya</taxon>
        <taxon>Ascomycota</taxon>
        <taxon>Pezizomycotina</taxon>
        <taxon>Sordariomycetes</taxon>
        <taxon>Hypocreomycetidae</taxon>
        <taxon>Hypocreales</taxon>
        <taxon>Nectriaceae</taxon>
        <taxon>Fusarium</taxon>
        <taxon>Fusarium oxysporum species complex</taxon>
    </lineage>
</organism>
<evidence type="ECO:0000313" key="2">
    <source>
        <dbReference type="EMBL" id="KAG7402970.1"/>
    </source>
</evidence>
<dbReference type="PANTHER" id="PTHR10982:SF21">
    <property type="entry name" value="FATTY ACID SYNTHASE SUBUNIT BETA"/>
    <property type="match status" value="1"/>
</dbReference>
<keyword evidence="1" id="KW-0808">Transferase</keyword>
<evidence type="ECO:0000313" key="3">
    <source>
        <dbReference type="Proteomes" id="UP000694050"/>
    </source>
</evidence>
<accession>A0A8J5NE87</accession>
<protein>
    <submittedName>
        <fullName evidence="2">Fatty acid synthase subunit beta</fullName>
    </submittedName>
</protein>
<proteinExistence type="predicted"/>
<reference evidence="2" key="1">
    <citation type="submission" date="2021-04" db="EMBL/GenBank/DDBJ databases">
        <title>First draft genome resource for Brassicaceae pathogens Fusarium oxysporum f. sp. raphani and Fusarium oxysporum f. sp. rapae.</title>
        <authorList>
            <person name="Asai S."/>
        </authorList>
    </citation>
    <scope>NUCLEOTIDE SEQUENCE</scope>
    <source>
        <strain evidence="2">Tf1208</strain>
    </source>
</reference>
<dbReference type="AlphaFoldDB" id="A0A8J5NE87"/>
<comment type="caution">
    <text evidence="2">The sequence shown here is derived from an EMBL/GenBank/DDBJ whole genome shotgun (WGS) entry which is preliminary data.</text>
</comment>
<dbReference type="Proteomes" id="UP000694050">
    <property type="component" value="Unassembled WGS sequence"/>
</dbReference>
<evidence type="ECO:0000256" key="1">
    <source>
        <dbReference type="ARBA" id="ARBA00022679"/>
    </source>
</evidence>
<dbReference type="GO" id="GO:0016740">
    <property type="term" value="F:transferase activity"/>
    <property type="evidence" value="ECO:0007669"/>
    <property type="project" value="UniProtKB-KW"/>
</dbReference>
<name>A0A8J5NE87_FUSOX</name>
<gene>
    <name evidence="2" type="primary">FAS1-1</name>
    <name evidence="2" type="ORF">Forpe1208_v016773</name>
</gene>
<dbReference type="InterPro" id="IPR050830">
    <property type="entry name" value="Fungal_FAS"/>
</dbReference>
<dbReference type="PANTHER" id="PTHR10982">
    <property type="entry name" value="MALONYL COA-ACYL CARRIER PROTEIN TRANSACYLASE"/>
    <property type="match status" value="1"/>
</dbReference>
<dbReference type="EMBL" id="JAELUQ010000016">
    <property type="protein sequence ID" value="KAG7402970.1"/>
    <property type="molecule type" value="Genomic_DNA"/>
</dbReference>
<sequence length="115" mass="12181">MGSPDLTGFIHLQEGEFLISAVKFLEDGTSDGPSTRDPVNWEKATVFTVFPGATHILDFGPGGDSGLGALTSRNKEGTGVRVILAGTVDGAMSDIGYKAELFDRDEENAVKYAID</sequence>